<gene>
    <name evidence="2" type="ORF">ACFQJ7_08125</name>
</gene>
<dbReference type="Gene3D" id="3.40.50.1010">
    <property type="entry name" value="5'-nuclease"/>
    <property type="match status" value="1"/>
</dbReference>
<dbReference type="Pfam" id="PF18477">
    <property type="entry name" value="PIN_9"/>
    <property type="match status" value="1"/>
</dbReference>
<feature type="domain" description="VapC9 PIN-like" evidence="1">
    <location>
        <begin position="13"/>
        <end position="128"/>
    </location>
</feature>
<sequence length="136" mass="14487">MATHRLRNATVTVLLDTNALMMPVECDVRLFDELDRLLDGPSCVVPEAAAAELDSLADGAGKEATAASVGYDLATERCHIREATASYADDAVLELAQADDVTHVVTNDTPLRNRLLDAGASVISLRGRNKLAITQP</sequence>
<reference evidence="2 3" key="1">
    <citation type="journal article" date="2014" name="Int. J. Syst. Evol. Microbiol.">
        <title>Complete genome sequence of Corynebacterium casei LMG S-19264T (=DSM 44701T), isolated from a smear-ripened cheese.</title>
        <authorList>
            <consortium name="US DOE Joint Genome Institute (JGI-PGF)"/>
            <person name="Walter F."/>
            <person name="Albersmeier A."/>
            <person name="Kalinowski J."/>
            <person name="Ruckert C."/>
        </authorList>
    </citation>
    <scope>NUCLEOTIDE SEQUENCE [LARGE SCALE GENOMIC DNA]</scope>
    <source>
        <strain evidence="2 3">CGMCC 4.7215</strain>
    </source>
</reference>
<evidence type="ECO:0000259" key="1">
    <source>
        <dbReference type="Pfam" id="PF18477"/>
    </source>
</evidence>
<dbReference type="Proteomes" id="UP001596414">
    <property type="component" value="Unassembled WGS sequence"/>
</dbReference>
<organism evidence="2 3">
    <name type="scientific">Halovenus rubra</name>
    <dbReference type="NCBI Taxonomy" id="869890"/>
    <lineage>
        <taxon>Archaea</taxon>
        <taxon>Methanobacteriati</taxon>
        <taxon>Methanobacteriota</taxon>
        <taxon>Stenosarchaea group</taxon>
        <taxon>Halobacteria</taxon>
        <taxon>Halobacteriales</taxon>
        <taxon>Haloarculaceae</taxon>
        <taxon>Halovenus</taxon>
    </lineage>
</organism>
<evidence type="ECO:0000313" key="3">
    <source>
        <dbReference type="Proteomes" id="UP001596414"/>
    </source>
</evidence>
<dbReference type="CDD" id="cd09879">
    <property type="entry name" value="PIN_VapC_AF0591-like"/>
    <property type="match status" value="1"/>
</dbReference>
<dbReference type="AlphaFoldDB" id="A0ABD5XC83"/>
<accession>A0ABD5XC83</accession>
<dbReference type="EMBL" id="JBHSZQ010000012">
    <property type="protein sequence ID" value="MFC7126002.1"/>
    <property type="molecule type" value="Genomic_DNA"/>
</dbReference>
<proteinExistence type="predicted"/>
<protein>
    <submittedName>
        <fullName evidence="2">PIN domain-containing protein</fullName>
    </submittedName>
</protein>
<comment type="caution">
    <text evidence="2">The sequence shown here is derived from an EMBL/GenBank/DDBJ whole genome shotgun (WGS) entry which is preliminary data.</text>
</comment>
<name>A0ABD5XC83_9EURY</name>
<dbReference type="InterPro" id="IPR041120">
    <property type="entry name" value="PIN_9"/>
</dbReference>
<dbReference type="InterPro" id="IPR029060">
    <property type="entry name" value="PIN-like_dom_sf"/>
</dbReference>
<dbReference type="SUPFAM" id="SSF88723">
    <property type="entry name" value="PIN domain-like"/>
    <property type="match status" value="1"/>
</dbReference>
<dbReference type="RefSeq" id="WP_267638947.1">
    <property type="nucleotide sequence ID" value="NZ_JAODIY010000046.1"/>
</dbReference>
<evidence type="ECO:0000313" key="2">
    <source>
        <dbReference type="EMBL" id="MFC7126002.1"/>
    </source>
</evidence>